<sequence>MNVSDVLAVVAASWGVAMAVSPVLQIRRMLQTRSAEDVSLGYFGILLPGFALWIAYGLSRGDLALVVPNSVALVVTLTTVGIALRLRREAAADVERLAGSDA</sequence>
<dbReference type="EMBL" id="BJYK01000001">
    <property type="protein sequence ID" value="GEN78597.1"/>
    <property type="molecule type" value="Genomic_DNA"/>
</dbReference>
<evidence type="ECO:0000313" key="2">
    <source>
        <dbReference type="EMBL" id="GEN78597.1"/>
    </source>
</evidence>
<evidence type="ECO:0008006" key="4">
    <source>
        <dbReference type="Google" id="ProtNLM"/>
    </source>
</evidence>
<gene>
    <name evidence="2" type="ORF">AFE02nite_03310</name>
</gene>
<feature type="transmembrane region" description="Helical" evidence="1">
    <location>
        <begin position="6"/>
        <end position="26"/>
    </location>
</feature>
<name>A0A511YTS7_9CELL</name>
<accession>A0A511YTS7</accession>
<keyword evidence="1" id="KW-1133">Transmembrane helix</keyword>
<dbReference type="Pfam" id="PF03083">
    <property type="entry name" value="MtN3_slv"/>
    <property type="match status" value="1"/>
</dbReference>
<reference evidence="2 3" key="1">
    <citation type="submission" date="2019-07" db="EMBL/GenBank/DDBJ databases">
        <title>Whole genome shotgun sequence of Actinotalea fermentans NBRC 105374.</title>
        <authorList>
            <person name="Hosoyama A."/>
            <person name="Uohara A."/>
            <person name="Ohji S."/>
            <person name="Ichikawa N."/>
        </authorList>
    </citation>
    <scope>NUCLEOTIDE SEQUENCE [LARGE SCALE GENOMIC DNA]</scope>
    <source>
        <strain evidence="2 3">NBRC 105374</strain>
    </source>
</reference>
<proteinExistence type="predicted"/>
<dbReference type="Proteomes" id="UP000321484">
    <property type="component" value="Unassembled WGS sequence"/>
</dbReference>
<keyword evidence="1" id="KW-0472">Membrane</keyword>
<feature type="transmembrane region" description="Helical" evidence="1">
    <location>
        <begin position="64"/>
        <end position="86"/>
    </location>
</feature>
<dbReference type="GO" id="GO:0016020">
    <property type="term" value="C:membrane"/>
    <property type="evidence" value="ECO:0007669"/>
    <property type="project" value="InterPro"/>
</dbReference>
<organism evidence="2 3">
    <name type="scientific">Actinotalea fermentans</name>
    <dbReference type="NCBI Taxonomy" id="43671"/>
    <lineage>
        <taxon>Bacteria</taxon>
        <taxon>Bacillati</taxon>
        <taxon>Actinomycetota</taxon>
        <taxon>Actinomycetes</taxon>
        <taxon>Micrococcales</taxon>
        <taxon>Cellulomonadaceae</taxon>
        <taxon>Actinotalea</taxon>
    </lineage>
</organism>
<protein>
    <recommendedName>
        <fullName evidence="4">Sugar transporter SemiSWEET</fullName>
    </recommendedName>
</protein>
<keyword evidence="3" id="KW-1185">Reference proteome</keyword>
<evidence type="ECO:0000313" key="3">
    <source>
        <dbReference type="Proteomes" id="UP000321484"/>
    </source>
</evidence>
<dbReference type="RefSeq" id="WP_034243418.1">
    <property type="nucleotide sequence ID" value="NZ_BJYK01000001.1"/>
</dbReference>
<dbReference type="InterPro" id="IPR004316">
    <property type="entry name" value="SWEET_rpt"/>
</dbReference>
<evidence type="ECO:0000256" key="1">
    <source>
        <dbReference type="SAM" id="Phobius"/>
    </source>
</evidence>
<feature type="transmembrane region" description="Helical" evidence="1">
    <location>
        <begin position="38"/>
        <end position="58"/>
    </location>
</feature>
<comment type="caution">
    <text evidence="2">The sequence shown here is derived from an EMBL/GenBank/DDBJ whole genome shotgun (WGS) entry which is preliminary data.</text>
</comment>
<dbReference type="AlphaFoldDB" id="A0A511YTS7"/>
<dbReference type="Gene3D" id="1.20.1280.290">
    <property type="match status" value="1"/>
</dbReference>
<keyword evidence="1" id="KW-0812">Transmembrane</keyword>